<feature type="domain" description="CUT" evidence="8">
    <location>
        <begin position="284"/>
        <end position="328"/>
    </location>
</feature>
<feature type="compositionally biased region" description="Polar residues" evidence="7">
    <location>
        <begin position="184"/>
        <end position="194"/>
    </location>
</feature>
<evidence type="ECO:0000256" key="1">
    <source>
        <dbReference type="ARBA" id="ARBA00004123"/>
    </source>
</evidence>
<dbReference type="Proteomes" id="UP000008281">
    <property type="component" value="Unassembled WGS sequence"/>
</dbReference>
<evidence type="ECO:0000256" key="7">
    <source>
        <dbReference type="SAM" id="MobiDB-lite"/>
    </source>
</evidence>
<dbReference type="InterPro" id="IPR010982">
    <property type="entry name" value="Lambda_DNA-bd_dom_sf"/>
</dbReference>
<evidence type="ECO:0000256" key="6">
    <source>
        <dbReference type="ARBA" id="ARBA00023242"/>
    </source>
</evidence>
<comment type="subcellular location">
    <subcellularLocation>
        <location evidence="1">Nucleus</location>
    </subcellularLocation>
</comment>
<dbReference type="SUPFAM" id="SSF47413">
    <property type="entry name" value="lambda repressor-like DNA-binding domains"/>
    <property type="match status" value="1"/>
</dbReference>
<name>E3NNV7_CAERE</name>
<evidence type="ECO:0000256" key="4">
    <source>
        <dbReference type="ARBA" id="ARBA00023155"/>
    </source>
</evidence>
<evidence type="ECO:0000259" key="8">
    <source>
        <dbReference type="Pfam" id="PF02376"/>
    </source>
</evidence>
<organism evidence="10">
    <name type="scientific">Caenorhabditis remanei</name>
    <name type="common">Caenorhabditis vulgaris</name>
    <dbReference type="NCBI Taxonomy" id="31234"/>
    <lineage>
        <taxon>Eukaryota</taxon>
        <taxon>Metazoa</taxon>
        <taxon>Ecdysozoa</taxon>
        <taxon>Nematoda</taxon>
        <taxon>Chromadorea</taxon>
        <taxon>Rhabditida</taxon>
        <taxon>Rhabditina</taxon>
        <taxon>Rhabditomorpha</taxon>
        <taxon>Rhabditoidea</taxon>
        <taxon>Rhabditidae</taxon>
        <taxon>Peloderinae</taxon>
        <taxon>Caenorhabditis</taxon>
    </lineage>
</organism>
<evidence type="ECO:0000313" key="9">
    <source>
        <dbReference type="EMBL" id="EFP11749.1"/>
    </source>
</evidence>
<evidence type="ECO:0000313" key="10">
    <source>
        <dbReference type="Proteomes" id="UP000008281"/>
    </source>
</evidence>
<dbReference type="EMBL" id="DS269266">
    <property type="protein sequence ID" value="EFP11749.1"/>
    <property type="molecule type" value="Genomic_DNA"/>
</dbReference>
<keyword evidence="6" id="KW-0539">Nucleus</keyword>
<dbReference type="AlphaFoldDB" id="E3NNV7"/>
<reference evidence="9" key="1">
    <citation type="submission" date="2007-07" db="EMBL/GenBank/DDBJ databases">
        <title>PCAP assembly of the Caenorhabditis remanei genome.</title>
        <authorList>
            <consortium name="The Caenorhabditis remanei Sequencing Consortium"/>
            <person name="Wilson R.K."/>
        </authorList>
    </citation>
    <scope>NUCLEOTIDE SEQUENCE [LARGE SCALE GENOMIC DNA]</scope>
    <source>
        <strain evidence="9">PB4641</strain>
    </source>
</reference>
<feature type="region of interest" description="Disordered" evidence="7">
    <location>
        <begin position="132"/>
        <end position="152"/>
    </location>
</feature>
<accession>E3NNV7</accession>
<keyword evidence="5" id="KW-0804">Transcription</keyword>
<dbReference type="Gene3D" id="1.10.260.40">
    <property type="entry name" value="lambda repressor-like DNA-binding domains"/>
    <property type="match status" value="1"/>
</dbReference>
<dbReference type="GO" id="GO:0005634">
    <property type="term" value="C:nucleus"/>
    <property type="evidence" value="ECO:0007669"/>
    <property type="project" value="UniProtKB-SubCell"/>
</dbReference>
<dbReference type="InterPro" id="IPR003350">
    <property type="entry name" value="CUT_dom"/>
</dbReference>
<proteinExistence type="predicted"/>
<evidence type="ECO:0000256" key="3">
    <source>
        <dbReference type="ARBA" id="ARBA00023125"/>
    </source>
</evidence>
<keyword evidence="10" id="KW-1185">Reference proteome</keyword>
<feature type="compositionally biased region" description="Polar residues" evidence="7">
    <location>
        <begin position="10"/>
        <end position="34"/>
    </location>
</feature>
<feature type="region of interest" description="Disordered" evidence="7">
    <location>
        <begin position="1"/>
        <end position="97"/>
    </location>
</feature>
<keyword evidence="2" id="KW-0805">Transcription regulation</keyword>
<feature type="compositionally biased region" description="Acidic residues" evidence="7">
    <location>
        <begin position="49"/>
        <end position="67"/>
    </location>
</feature>
<dbReference type="InParanoid" id="E3NNV7"/>
<feature type="compositionally biased region" description="Polar residues" evidence="7">
    <location>
        <begin position="68"/>
        <end position="97"/>
    </location>
</feature>
<dbReference type="HOGENOM" id="CLU_673074_0_0_1"/>
<dbReference type="Pfam" id="PF02376">
    <property type="entry name" value="CUT"/>
    <property type="match status" value="1"/>
</dbReference>
<gene>
    <name evidence="9" type="ORF">CRE_09898</name>
</gene>
<keyword evidence="4" id="KW-0371">Homeobox</keyword>
<evidence type="ECO:0000256" key="2">
    <source>
        <dbReference type="ARBA" id="ARBA00023015"/>
    </source>
</evidence>
<dbReference type="GO" id="GO:0003677">
    <property type="term" value="F:DNA binding"/>
    <property type="evidence" value="ECO:0007669"/>
    <property type="project" value="UniProtKB-KW"/>
</dbReference>
<sequence>MSIMNPPNEPQGSHPQTPSTSHQMTVSVPSTSGDSNRRSEPTFRSQESSGEEQDISDMDSNVEEEQSENNGSNDHPPSIYHQNLDPTPSTSNEWNQEANTWNLRDALSEMKKLHPSIEQNILQTETVYNPLNPNLTSSTGQDPSTLYSPTHNPTYQNLKKVWFSGDDGGNYQEVKSPSIDRSESALQSPDTSVPQDDEGAMGKLSIKNLHISMTSSGALQSPDNTVQHPKSLICDNAEATKNAVERIDNYNVPNPLHPKEIVKKYKNWRQERRPGNANIKKIFGMDGRTISAYLVTPQPWDKCGKEKILYLRMHNWLQLTPEEKEEVLSLDLNAYREKHPNKQEGKYERPMLPEDIRKLLKEKIDLKGSALSDKEMRQIAKEKKLDFLSVNNFCRNKIREKKEKNKKKKRARA</sequence>
<keyword evidence="3" id="KW-0238">DNA-binding</keyword>
<evidence type="ECO:0000256" key="5">
    <source>
        <dbReference type="ARBA" id="ARBA00023163"/>
    </source>
</evidence>
<feature type="region of interest" description="Disordered" evidence="7">
    <location>
        <begin position="169"/>
        <end position="199"/>
    </location>
</feature>
<protein>
    <recommendedName>
        <fullName evidence="8">CUT domain-containing protein</fullName>
    </recommendedName>
</protein>